<keyword evidence="9" id="KW-1185">Reference proteome</keyword>
<evidence type="ECO:0000256" key="5">
    <source>
        <dbReference type="ARBA" id="ARBA00023136"/>
    </source>
</evidence>
<evidence type="ECO:0000259" key="7">
    <source>
        <dbReference type="SMART" id="SM01204"/>
    </source>
</evidence>
<evidence type="ECO:0000256" key="4">
    <source>
        <dbReference type="ARBA" id="ARBA00022989"/>
    </source>
</evidence>
<dbReference type="EMBL" id="CP088295">
    <property type="protein sequence ID" value="UUY02457.1"/>
    <property type="molecule type" value="Genomic_DNA"/>
</dbReference>
<evidence type="ECO:0000313" key="8">
    <source>
        <dbReference type="EMBL" id="UUY02457.1"/>
    </source>
</evidence>
<dbReference type="PANTHER" id="PTHR14939">
    <property type="entry name" value="F-BOX ONLY PROTEIN 22"/>
    <property type="match status" value="1"/>
</dbReference>
<dbReference type="Pfam" id="PF08495">
    <property type="entry name" value="FIST"/>
    <property type="match status" value="1"/>
</dbReference>
<comment type="subcellular location">
    <subcellularLocation>
        <location evidence="1">Cell membrane</location>
        <topology evidence="1">Multi-pass membrane protein</topology>
    </subcellularLocation>
</comment>
<evidence type="ECO:0000313" key="9">
    <source>
        <dbReference type="Proteomes" id="UP001058860"/>
    </source>
</evidence>
<keyword evidence="3" id="KW-0812">Transmembrane</keyword>
<dbReference type="RefSeq" id="WP_353862984.1">
    <property type="nucleotide sequence ID" value="NZ_CP088295.1"/>
</dbReference>
<dbReference type="InterPro" id="IPR016741">
    <property type="entry name" value="UCP018953"/>
</dbReference>
<evidence type="ECO:0000259" key="6">
    <source>
        <dbReference type="SMART" id="SM00897"/>
    </source>
</evidence>
<dbReference type="Proteomes" id="UP001058860">
    <property type="component" value="Chromosome"/>
</dbReference>
<keyword evidence="2" id="KW-1003">Cell membrane</keyword>
<feature type="domain" description="FIST C-domain" evidence="7">
    <location>
        <begin position="225"/>
        <end position="369"/>
    </location>
</feature>
<dbReference type="SMART" id="SM01204">
    <property type="entry name" value="FIST_C"/>
    <property type="match status" value="1"/>
</dbReference>
<gene>
    <name evidence="8" type="ORF">LRS13_17350</name>
</gene>
<dbReference type="Pfam" id="PF10442">
    <property type="entry name" value="FIST_C"/>
    <property type="match status" value="1"/>
</dbReference>
<dbReference type="InterPro" id="IPR019494">
    <property type="entry name" value="FIST_C"/>
</dbReference>
<dbReference type="PIRSF" id="PIRSF018953">
    <property type="entry name" value="UCP018953"/>
    <property type="match status" value="1"/>
</dbReference>
<accession>A0ABY5PD40</accession>
<proteinExistence type="predicted"/>
<feature type="domain" description="FIST" evidence="6">
    <location>
        <begin position="34"/>
        <end position="224"/>
    </location>
</feature>
<keyword evidence="5" id="KW-0472">Membrane</keyword>
<organism evidence="8 9">
    <name type="scientific">Svornostia abyssi</name>
    <dbReference type="NCBI Taxonomy" id="2898438"/>
    <lineage>
        <taxon>Bacteria</taxon>
        <taxon>Bacillati</taxon>
        <taxon>Actinomycetota</taxon>
        <taxon>Thermoleophilia</taxon>
        <taxon>Solirubrobacterales</taxon>
        <taxon>Baekduiaceae</taxon>
        <taxon>Svornostia</taxon>
    </lineage>
</organism>
<dbReference type="PANTHER" id="PTHR14939:SF5">
    <property type="entry name" value="F-BOX ONLY PROTEIN 22"/>
    <property type="match status" value="1"/>
</dbReference>
<sequence>MPVRVGCGLATHADPHLGALQAAEDAREGLRGTPADIVAVFLAGGHLGAPEIALDTVGAILDPGGLIGCGGAGVVGDGREIEHGTAISVWAANLGGGSASTFHADVRPGDAGGVTVSGMPVIAGAAGAILLPDPFTFPTDAVLDELAARAPGVPVLGGVASARTTDGSAALLCDDEIHDGGAVGVRFDDIEMLPCVSQGARAVGPELEITAGAGHVIHELAGEPALPKLRDVVEGLPEHERAAVAEGVLLGIVLDDVPMPGPGDVLIRGLLGGDPAQGTVAVGAPVTEGQVVRLHARDAATADRDLRDALELRRIALGGDVPAGALVFTCTGRGQEMFGVPNHDARSVHAGLAGAPAAGFFAAGEIGPVGGGNFLHAFTATVAVFA</sequence>
<dbReference type="SMART" id="SM00897">
    <property type="entry name" value="FIST"/>
    <property type="match status" value="1"/>
</dbReference>
<name>A0ABY5PD40_9ACTN</name>
<reference evidence="9" key="1">
    <citation type="submission" date="2021-11" db="EMBL/GenBank/DDBJ databases">
        <title>Cultivation dependent microbiological survey of springs from the worlds oldest radium mine currently devoted to the extraction of radon-saturated water.</title>
        <authorList>
            <person name="Kapinusova G."/>
            <person name="Smrhova T."/>
            <person name="Strejcek M."/>
            <person name="Suman J."/>
            <person name="Jani K."/>
            <person name="Pajer P."/>
            <person name="Uhlik O."/>
        </authorList>
    </citation>
    <scope>NUCLEOTIDE SEQUENCE [LARGE SCALE GENOMIC DNA]</scope>
    <source>
        <strain evidence="9">J379</strain>
    </source>
</reference>
<evidence type="ECO:0000256" key="1">
    <source>
        <dbReference type="ARBA" id="ARBA00004651"/>
    </source>
</evidence>
<dbReference type="InterPro" id="IPR013702">
    <property type="entry name" value="FIST_domain_N"/>
</dbReference>
<evidence type="ECO:0000256" key="3">
    <source>
        <dbReference type="ARBA" id="ARBA00022692"/>
    </source>
</evidence>
<protein>
    <submittedName>
        <fullName evidence="8">FIST C-terminal domain-containing protein</fullName>
    </submittedName>
</protein>
<evidence type="ECO:0000256" key="2">
    <source>
        <dbReference type="ARBA" id="ARBA00022475"/>
    </source>
</evidence>
<keyword evidence="4" id="KW-1133">Transmembrane helix</keyword>